<reference evidence="1 2" key="1">
    <citation type="submission" date="2020-02" db="EMBL/GenBank/DDBJ databases">
        <title>Whole-genome analyses of novel actinobacteria.</title>
        <authorList>
            <person name="Sahin N."/>
            <person name="Tatar D."/>
        </authorList>
    </citation>
    <scope>NUCLEOTIDE SEQUENCE [LARGE SCALE GENOMIC DNA]</scope>
    <source>
        <strain evidence="1 2">SB3404</strain>
    </source>
</reference>
<organism evidence="1 2">
    <name type="scientific">Streptomyces boncukensis</name>
    <dbReference type="NCBI Taxonomy" id="2711219"/>
    <lineage>
        <taxon>Bacteria</taxon>
        <taxon>Bacillati</taxon>
        <taxon>Actinomycetota</taxon>
        <taxon>Actinomycetes</taxon>
        <taxon>Kitasatosporales</taxon>
        <taxon>Streptomycetaceae</taxon>
        <taxon>Streptomyces</taxon>
    </lineage>
</organism>
<evidence type="ECO:0000313" key="1">
    <source>
        <dbReference type="EMBL" id="NGO72993.1"/>
    </source>
</evidence>
<sequence>MSEMSELARRVELVEMRLSADQLLVHRSVSQLQRDVKEIGETQREHTAKLDEHTAKLDELGRMVHAIVRHLGIDDQGPSPS</sequence>
<gene>
    <name evidence="1" type="ORF">G5C65_32570</name>
</gene>
<keyword evidence="2" id="KW-1185">Reference proteome</keyword>
<accession>A0A6G4X6V7</accession>
<dbReference type="RefSeq" id="WP_165302654.1">
    <property type="nucleotide sequence ID" value="NZ_JAAKZZ010000590.1"/>
</dbReference>
<protein>
    <submittedName>
        <fullName evidence="1">Uncharacterized protein</fullName>
    </submittedName>
</protein>
<comment type="caution">
    <text evidence="1">The sequence shown here is derived from an EMBL/GenBank/DDBJ whole genome shotgun (WGS) entry which is preliminary data.</text>
</comment>
<proteinExistence type="predicted"/>
<name>A0A6G4X6V7_9ACTN</name>
<dbReference type="Proteomes" id="UP000477722">
    <property type="component" value="Unassembled WGS sequence"/>
</dbReference>
<dbReference type="EMBL" id="JAAKZZ010000590">
    <property type="protein sequence ID" value="NGO72993.1"/>
    <property type="molecule type" value="Genomic_DNA"/>
</dbReference>
<dbReference type="AlphaFoldDB" id="A0A6G4X6V7"/>
<evidence type="ECO:0000313" key="2">
    <source>
        <dbReference type="Proteomes" id="UP000477722"/>
    </source>
</evidence>